<accession>A0ABT5VYJ3</accession>
<dbReference type="InterPro" id="IPR011629">
    <property type="entry name" value="CobW-like_C"/>
</dbReference>
<evidence type="ECO:0000259" key="2">
    <source>
        <dbReference type="Pfam" id="PF02492"/>
    </source>
</evidence>
<organism evidence="4 5">
    <name type="scientific">Paralabilibaculum antarcticum</name>
    <dbReference type="NCBI Taxonomy" id="2912572"/>
    <lineage>
        <taxon>Bacteria</taxon>
        <taxon>Pseudomonadati</taxon>
        <taxon>Bacteroidota</taxon>
        <taxon>Bacteroidia</taxon>
        <taxon>Marinilabiliales</taxon>
        <taxon>Marinifilaceae</taxon>
        <taxon>Paralabilibaculum</taxon>
    </lineage>
</organism>
<evidence type="ECO:0000259" key="3">
    <source>
        <dbReference type="Pfam" id="PF07683"/>
    </source>
</evidence>
<name>A0ABT5VYJ3_9BACT</name>
<dbReference type="RefSeq" id="WP_275111816.1">
    <property type="nucleotide sequence ID" value="NZ_JAKJSC010000011.1"/>
</dbReference>
<dbReference type="Gene3D" id="3.40.50.300">
    <property type="entry name" value="P-loop containing nucleotide triphosphate hydrolases"/>
    <property type="match status" value="1"/>
</dbReference>
<dbReference type="SUPFAM" id="SSF52540">
    <property type="entry name" value="P-loop containing nucleoside triphosphate hydrolases"/>
    <property type="match status" value="1"/>
</dbReference>
<gene>
    <name evidence="4" type="ORF">L3049_21045</name>
</gene>
<evidence type="ECO:0000313" key="4">
    <source>
        <dbReference type="EMBL" id="MDE5420486.1"/>
    </source>
</evidence>
<comment type="caution">
    <text evidence="4">The sequence shown here is derived from an EMBL/GenBank/DDBJ whole genome shotgun (WGS) entry which is preliminary data.</text>
</comment>
<evidence type="ECO:0000256" key="1">
    <source>
        <dbReference type="ARBA" id="ARBA00045658"/>
    </source>
</evidence>
<dbReference type="PANTHER" id="PTHR13748:SF62">
    <property type="entry name" value="COBW DOMAIN-CONTAINING PROTEIN"/>
    <property type="match status" value="1"/>
</dbReference>
<evidence type="ECO:0000313" key="5">
    <source>
        <dbReference type="Proteomes" id="UP001528920"/>
    </source>
</evidence>
<protein>
    <submittedName>
        <fullName evidence="4">GTP-binding protein</fullName>
    </submittedName>
</protein>
<dbReference type="InterPro" id="IPR003495">
    <property type="entry name" value="CobW/HypB/UreG_nucleotide-bd"/>
</dbReference>
<dbReference type="Pfam" id="PF02492">
    <property type="entry name" value="cobW"/>
    <property type="match status" value="1"/>
</dbReference>
<sequence length="304" mass="33901">MVYFNLITGFLGSGKTTLLSNLLSELSSGKRIAVIQNEFAPSGVDGKELQQSNEDFKLVEINNGSVFCVCQLGNFERNMQKVIAEYQPEIIFLEASGLADPISVIELLQSPGLKDKIVLDKIISLVDASNFFKGLNMLVRFRHQIMVADKLIINKIDLLDEDLSEINKALKQLNPYAEILPTSFAKVDWKALAVNEIDKGNAAKRYLGQESEGRPDINACVLRTHDKISEVGLTEFLKELTKTCPRIKGYLNLSDGSVVSIHCVYENIEIKNLEKYVGPSELIAFGHGLTVSELRKIFKKHLIN</sequence>
<keyword evidence="5" id="KW-1185">Reference proteome</keyword>
<dbReference type="CDD" id="cd03112">
    <property type="entry name" value="CobW-like"/>
    <property type="match status" value="1"/>
</dbReference>
<feature type="domain" description="CobW/HypB/UreG nucleotide-binding" evidence="2">
    <location>
        <begin position="6"/>
        <end position="180"/>
    </location>
</feature>
<dbReference type="EMBL" id="JAKJSC010000011">
    <property type="protein sequence ID" value="MDE5420486.1"/>
    <property type="molecule type" value="Genomic_DNA"/>
</dbReference>
<feature type="domain" description="CobW C-terminal" evidence="3">
    <location>
        <begin position="217"/>
        <end position="300"/>
    </location>
</feature>
<dbReference type="PANTHER" id="PTHR13748">
    <property type="entry name" value="COBW-RELATED"/>
    <property type="match status" value="1"/>
</dbReference>
<comment type="function">
    <text evidence="1">Zinc chaperone that directly transfers zinc cofactor to target proteins, thereby activating them. Zinc is transferred from the CXCC motif in the GTPase domain to the zinc binding site in target proteins in a process requiring GTP hydrolysis.</text>
</comment>
<reference evidence="4 5" key="1">
    <citation type="submission" date="2022-01" db="EMBL/GenBank/DDBJ databases">
        <title>Labilibaculum sp. nov, a marine bacterium isolated from Antarctica.</title>
        <authorList>
            <person name="Dai W."/>
        </authorList>
    </citation>
    <scope>NUCLEOTIDE SEQUENCE [LARGE SCALE GENOMIC DNA]</scope>
    <source>
        <strain evidence="4 5">DW002</strain>
    </source>
</reference>
<dbReference type="InterPro" id="IPR051316">
    <property type="entry name" value="Zinc-reg_GTPase_activator"/>
</dbReference>
<dbReference type="Proteomes" id="UP001528920">
    <property type="component" value="Unassembled WGS sequence"/>
</dbReference>
<dbReference type="Pfam" id="PF07683">
    <property type="entry name" value="CobW_C"/>
    <property type="match status" value="1"/>
</dbReference>
<dbReference type="InterPro" id="IPR027417">
    <property type="entry name" value="P-loop_NTPase"/>
</dbReference>
<proteinExistence type="predicted"/>